<organism evidence="1">
    <name type="scientific">mine drainage metagenome</name>
    <dbReference type="NCBI Taxonomy" id="410659"/>
    <lineage>
        <taxon>unclassified sequences</taxon>
        <taxon>metagenomes</taxon>
        <taxon>ecological metagenomes</taxon>
    </lineage>
</organism>
<dbReference type="EMBL" id="CABR01000068">
    <property type="protein sequence ID" value="CBI10063.1"/>
    <property type="molecule type" value="Genomic_DNA"/>
</dbReference>
<proteinExistence type="predicted"/>
<name>E6QS41_9ZZZZ</name>
<reference evidence="1" key="1">
    <citation type="submission" date="2009-10" db="EMBL/GenBank/DDBJ databases">
        <title>Diversity of trophic interactions inside an arsenic-rich microbial ecosystem.</title>
        <authorList>
            <person name="Bertin P.N."/>
            <person name="Heinrich-Salmeron A."/>
            <person name="Pelletier E."/>
            <person name="Goulhen-Chollet F."/>
            <person name="Arsene-Ploetze F."/>
            <person name="Gallien S."/>
            <person name="Calteau A."/>
            <person name="Vallenet D."/>
            <person name="Casiot C."/>
            <person name="Chane-Woon-Ming B."/>
            <person name="Giloteaux L."/>
            <person name="Barakat M."/>
            <person name="Bonnefoy V."/>
            <person name="Bruneel O."/>
            <person name="Chandler M."/>
            <person name="Cleiss J."/>
            <person name="Duran R."/>
            <person name="Elbaz-Poulichet F."/>
            <person name="Fonknechten N."/>
            <person name="Lauga B."/>
            <person name="Mornico D."/>
            <person name="Ortet P."/>
            <person name="Schaeffer C."/>
            <person name="Siguier P."/>
            <person name="Alexander Thil Smith A."/>
            <person name="Van Dorsselaer A."/>
            <person name="Weissenbach J."/>
            <person name="Medigue C."/>
            <person name="Le Paslier D."/>
        </authorList>
    </citation>
    <scope>NUCLEOTIDE SEQUENCE</scope>
</reference>
<gene>
    <name evidence="1" type="ORF">CARN7_0823</name>
</gene>
<evidence type="ECO:0000313" key="1">
    <source>
        <dbReference type="EMBL" id="CBI10063.1"/>
    </source>
</evidence>
<protein>
    <submittedName>
        <fullName evidence="1">Uncharacterized protein</fullName>
    </submittedName>
</protein>
<comment type="caution">
    <text evidence="1">The sequence shown here is derived from an EMBL/GenBank/DDBJ whole genome shotgun (WGS) entry which is preliminary data.</text>
</comment>
<dbReference type="AlphaFoldDB" id="E6QS41"/>
<accession>E6QS41</accession>
<sequence length="64" mass="7334">MVNTIQFRIITNIIGVTSRIFVRSRDGSRTHWHPSVNLDIQSLNQHVNPNPSGALRKQHTLTFI</sequence>